<feature type="binding site" evidence="4">
    <location>
        <position position="250"/>
    </location>
    <ligand>
        <name>pyridoxal 5'-phosphate</name>
        <dbReference type="ChEBI" id="CHEBI:597326"/>
    </ligand>
</feature>
<evidence type="ECO:0000256" key="3">
    <source>
        <dbReference type="ARBA" id="ARBA00022898"/>
    </source>
</evidence>
<comment type="catalytic activity">
    <reaction evidence="4 5">
        <text>L-kynurenine + H2O = anthranilate + L-alanine + H(+)</text>
        <dbReference type="Rhea" id="RHEA:16813"/>
        <dbReference type="ChEBI" id="CHEBI:15377"/>
        <dbReference type="ChEBI" id="CHEBI:15378"/>
        <dbReference type="ChEBI" id="CHEBI:16567"/>
        <dbReference type="ChEBI" id="CHEBI:57959"/>
        <dbReference type="ChEBI" id="CHEBI:57972"/>
        <dbReference type="EC" id="3.7.1.3"/>
    </reaction>
</comment>
<feature type="region of interest" description="Disordered" evidence="6">
    <location>
        <begin position="308"/>
        <end position="328"/>
    </location>
</feature>
<dbReference type="InterPro" id="IPR015422">
    <property type="entry name" value="PyrdxlP-dep_Trfase_small"/>
</dbReference>
<evidence type="ECO:0000259" key="7">
    <source>
        <dbReference type="Pfam" id="PF00266"/>
    </source>
</evidence>
<feature type="binding site" evidence="4">
    <location>
        <position position="275"/>
    </location>
    <ligand>
        <name>pyridoxal 5'-phosphate</name>
        <dbReference type="ChEBI" id="CHEBI:597326"/>
    </ligand>
</feature>
<comment type="cofactor">
    <cofactor evidence="4 5">
        <name>pyridoxal 5'-phosphate</name>
        <dbReference type="ChEBI" id="CHEBI:597326"/>
    </cofactor>
</comment>
<organism evidence="8 9">
    <name type="scientific">Trichodelitschia bisporula</name>
    <dbReference type="NCBI Taxonomy" id="703511"/>
    <lineage>
        <taxon>Eukaryota</taxon>
        <taxon>Fungi</taxon>
        <taxon>Dikarya</taxon>
        <taxon>Ascomycota</taxon>
        <taxon>Pezizomycotina</taxon>
        <taxon>Dothideomycetes</taxon>
        <taxon>Dothideomycetes incertae sedis</taxon>
        <taxon>Phaeotrichales</taxon>
        <taxon>Phaeotrichaceae</taxon>
        <taxon>Trichodelitschia</taxon>
    </lineage>
</organism>
<dbReference type="GO" id="GO:0019441">
    <property type="term" value="P:L-tryptophan catabolic process to kynurenine"/>
    <property type="evidence" value="ECO:0007669"/>
    <property type="project" value="TreeGrafter"/>
</dbReference>
<dbReference type="OrthoDB" id="5978656at2759"/>
<evidence type="ECO:0000256" key="6">
    <source>
        <dbReference type="SAM" id="MobiDB-lite"/>
    </source>
</evidence>
<dbReference type="InterPro" id="IPR000192">
    <property type="entry name" value="Aminotrans_V_dom"/>
</dbReference>
<reference evidence="8" key="1">
    <citation type="journal article" date="2020" name="Stud. Mycol.">
        <title>101 Dothideomycetes genomes: a test case for predicting lifestyles and emergence of pathogens.</title>
        <authorList>
            <person name="Haridas S."/>
            <person name="Albert R."/>
            <person name="Binder M."/>
            <person name="Bloem J."/>
            <person name="Labutti K."/>
            <person name="Salamov A."/>
            <person name="Andreopoulos B."/>
            <person name="Baker S."/>
            <person name="Barry K."/>
            <person name="Bills G."/>
            <person name="Bluhm B."/>
            <person name="Cannon C."/>
            <person name="Castanera R."/>
            <person name="Culley D."/>
            <person name="Daum C."/>
            <person name="Ezra D."/>
            <person name="Gonzalez J."/>
            <person name="Henrissat B."/>
            <person name="Kuo A."/>
            <person name="Liang C."/>
            <person name="Lipzen A."/>
            <person name="Lutzoni F."/>
            <person name="Magnuson J."/>
            <person name="Mondo S."/>
            <person name="Nolan M."/>
            <person name="Ohm R."/>
            <person name="Pangilinan J."/>
            <person name="Park H.-J."/>
            <person name="Ramirez L."/>
            <person name="Alfaro M."/>
            <person name="Sun H."/>
            <person name="Tritt A."/>
            <person name="Yoshinaga Y."/>
            <person name="Zwiers L.-H."/>
            <person name="Turgeon B."/>
            <person name="Goodwin S."/>
            <person name="Spatafora J."/>
            <person name="Crous P."/>
            <person name="Grigoriev I."/>
        </authorList>
    </citation>
    <scope>NUCLEOTIDE SEQUENCE</scope>
    <source>
        <strain evidence="8">CBS 262.69</strain>
    </source>
</reference>
<keyword evidence="9" id="KW-1185">Reference proteome</keyword>
<dbReference type="SUPFAM" id="SSF53383">
    <property type="entry name" value="PLP-dependent transferases"/>
    <property type="match status" value="1"/>
</dbReference>
<dbReference type="Pfam" id="PF22580">
    <property type="entry name" value="KYNU_C"/>
    <property type="match status" value="1"/>
</dbReference>
<dbReference type="GO" id="GO:0043420">
    <property type="term" value="P:anthranilate metabolic process"/>
    <property type="evidence" value="ECO:0007669"/>
    <property type="project" value="UniProtKB-UniRule"/>
</dbReference>
<dbReference type="InterPro" id="IPR015424">
    <property type="entry name" value="PyrdxlP-dep_Trfase"/>
</dbReference>
<evidence type="ECO:0000256" key="1">
    <source>
        <dbReference type="ARBA" id="ARBA00022642"/>
    </source>
</evidence>
<dbReference type="PANTHER" id="PTHR14084">
    <property type="entry name" value="KYNURENINASE"/>
    <property type="match status" value="1"/>
</dbReference>
<gene>
    <name evidence="4" type="primary">BNA5</name>
    <name evidence="8" type="ORF">EJ06DRAFT_532186</name>
</gene>
<dbReference type="Gene3D" id="3.90.1150.10">
    <property type="entry name" value="Aspartate Aminotransferase, domain 1"/>
    <property type="match status" value="1"/>
</dbReference>
<feature type="binding site" evidence="4">
    <location>
        <position position="333"/>
    </location>
    <ligand>
        <name>pyridoxal 5'-phosphate</name>
        <dbReference type="ChEBI" id="CHEBI:597326"/>
    </ligand>
</feature>
<feature type="modified residue" description="N6-(pyridoxal phosphate)lysine" evidence="4">
    <location>
        <position position="276"/>
    </location>
</feature>
<comment type="subcellular location">
    <subcellularLocation>
        <location evidence="4 5">Cytoplasm</location>
    </subcellularLocation>
</comment>
<dbReference type="GO" id="GO:0030429">
    <property type="term" value="F:kynureninase activity"/>
    <property type="evidence" value="ECO:0007669"/>
    <property type="project" value="UniProtKB-UniRule"/>
</dbReference>
<dbReference type="UniPathway" id="UPA00253">
    <property type="reaction ID" value="UER00329"/>
</dbReference>
<sequence length="499" mass="55214">MAAETDHDLFSEGYARYVDSKDELRHYRDEFIIPTLGDLERKSIAIEEEIKTELWGLDWSLPSVYLCGNSLGLQPRRTRTYLQQYLDTWGTKGVNGHFTRHTDALTRPWVDIDEDCAAAIAPIVGAEKDEVAVMQSLTANLHLLMASFYKPTVKRWKIIMEEKAFPSDHYAVYSQVAHHGFPDSSVVLIPPSSPSTHYLSTQSILDTITAHADTTALILLPGVHFYSGQLLDIPTITAHAHSHGITIGWDLAHAVGNVPLRLHEWGVDFAAWCSYKYLNAGAGSIGGLFVHEQHWGGKVETEDIAPGSAAEQEANGHDTAPPTAPITPSLRGWWGSTKGTRFAMDNTFAPMRGAAAWQLSNPSVLDCTALLASLSIFNEVGMDKLRAKSVLLTGGLIHLLDCWPGLHTAREAGVYEILTPKADGEHGAQVSIRLQEGLLARVMTELERVGVVVDERKPDVVRVAPAPLYNGWQDVWRFMDAFERAVKEAIRRRDGYCQT</sequence>
<dbReference type="GO" id="GO:0005737">
    <property type="term" value="C:cytoplasm"/>
    <property type="evidence" value="ECO:0007669"/>
    <property type="project" value="UniProtKB-SubCell"/>
</dbReference>
<dbReference type="GO" id="GO:0097053">
    <property type="term" value="P:L-kynurenine catabolic process"/>
    <property type="evidence" value="ECO:0007669"/>
    <property type="project" value="UniProtKB-UniRule"/>
</dbReference>
<feature type="binding site" evidence="4">
    <location>
        <position position="253"/>
    </location>
    <ligand>
        <name>pyridoxal 5'-phosphate</name>
        <dbReference type="ChEBI" id="CHEBI:597326"/>
    </ligand>
</feature>
<comment type="pathway">
    <text evidence="4 5">Amino-acid degradation; L-kynurenine degradation; L-alanine and anthranilate from L-kynurenine: step 1/1.</text>
</comment>
<accession>A0A6G1HRG8</accession>
<comment type="pathway">
    <text evidence="4 5">Cofactor biosynthesis; NAD(+) biosynthesis; quinolinate from L-kynurenine: step 2/3.</text>
</comment>
<dbReference type="Proteomes" id="UP000799640">
    <property type="component" value="Unassembled WGS sequence"/>
</dbReference>
<comment type="similarity">
    <text evidence="4 5">Belongs to the kynureninase family.</text>
</comment>
<keyword evidence="4 5" id="KW-0963">Cytoplasm</keyword>
<keyword evidence="1 4" id="KW-0662">Pyridine nucleotide biosynthesis</keyword>
<evidence type="ECO:0000256" key="5">
    <source>
        <dbReference type="PIRNR" id="PIRNR038800"/>
    </source>
</evidence>
<comment type="catalytic activity">
    <reaction evidence="5">
        <text>3-hydroxy-L-kynurenine + H2O = 3-hydroxyanthranilate + L-alanine + H(+)</text>
        <dbReference type="Rhea" id="RHEA:25143"/>
        <dbReference type="ChEBI" id="CHEBI:15377"/>
        <dbReference type="ChEBI" id="CHEBI:15378"/>
        <dbReference type="ChEBI" id="CHEBI:36559"/>
        <dbReference type="ChEBI" id="CHEBI:57972"/>
        <dbReference type="ChEBI" id="CHEBI:58125"/>
        <dbReference type="EC" id="3.7.1.3"/>
    </reaction>
</comment>
<comment type="function">
    <text evidence="4 5">Catalyzes the cleavage of L-kynurenine (L-Kyn) and L-3-hydroxykynurenine (L-3OHKyn) into anthranilic acid (AA) and 3-hydroxyanthranilic acid (3-OHAA), respectively.</text>
</comment>
<evidence type="ECO:0000256" key="4">
    <source>
        <dbReference type="HAMAP-Rule" id="MF_03017"/>
    </source>
</evidence>
<evidence type="ECO:0000313" key="8">
    <source>
        <dbReference type="EMBL" id="KAF2398437.1"/>
    </source>
</evidence>
<comment type="subunit">
    <text evidence="4 5">Homodimer.</text>
</comment>
<dbReference type="InterPro" id="IPR015421">
    <property type="entry name" value="PyrdxlP-dep_Trfase_major"/>
</dbReference>
<comment type="caution">
    <text evidence="4">Lacks conserved residue(s) required for the propagation of feature annotation.</text>
</comment>
<dbReference type="PIRSF" id="PIRSF038800">
    <property type="entry name" value="KYNU"/>
    <property type="match status" value="1"/>
</dbReference>
<feature type="binding site" evidence="4">
    <location>
        <begin position="165"/>
        <end position="168"/>
    </location>
    <ligand>
        <name>pyridoxal 5'-phosphate</name>
        <dbReference type="ChEBI" id="CHEBI:597326"/>
    </ligand>
</feature>
<feature type="domain" description="Aminotransferase class V" evidence="7">
    <location>
        <begin position="75"/>
        <end position="293"/>
    </location>
</feature>
<keyword evidence="2 4" id="KW-0378">Hydrolase</keyword>
<evidence type="ECO:0000256" key="2">
    <source>
        <dbReference type="ARBA" id="ARBA00022801"/>
    </source>
</evidence>
<dbReference type="InterPro" id="IPR010111">
    <property type="entry name" value="Kynureninase"/>
</dbReference>
<dbReference type="NCBIfam" id="TIGR01814">
    <property type="entry name" value="kynureninase"/>
    <property type="match status" value="1"/>
</dbReference>
<name>A0A6G1HRG8_9PEZI</name>
<dbReference type="PANTHER" id="PTHR14084:SF0">
    <property type="entry name" value="KYNURENINASE"/>
    <property type="match status" value="1"/>
</dbReference>
<dbReference type="HAMAP" id="MF_01970">
    <property type="entry name" value="Kynureninase"/>
    <property type="match status" value="1"/>
</dbReference>
<dbReference type="GO" id="GO:0034354">
    <property type="term" value="P:'de novo' NAD+ biosynthetic process from L-tryptophan"/>
    <property type="evidence" value="ECO:0007669"/>
    <property type="project" value="UniProtKB-UniRule"/>
</dbReference>
<dbReference type="Pfam" id="PF00266">
    <property type="entry name" value="Aminotran_5"/>
    <property type="match status" value="1"/>
</dbReference>
<evidence type="ECO:0000313" key="9">
    <source>
        <dbReference type="Proteomes" id="UP000799640"/>
    </source>
</evidence>
<feature type="binding site" evidence="4">
    <location>
        <position position="361"/>
    </location>
    <ligand>
        <name>pyridoxal 5'-phosphate</name>
        <dbReference type="ChEBI" id="CHEBI:597326"/>
    </ligand>
</feature>
<feature type="binding site" evidence="4">
    <location>
        <position position="137"/>
    </location>
    <ligand>
        <name>pyridoxal 5'-phosphate</name>
        <dbReference type="ChEBI" id="CHEBI:597326"/>
    </ligand>
</feature>
<dbReference type="Gene3D" id="3.40.640.10">
    <property type="entry name" value="Type I PLP-dependent aspartate aminotransferase-like (Major domain)"/>
    <property type="match status" value="1"/>
</dbReference>
<feature type="binding site" evidence="4">
    <location>
        <position position="138"/>
    </location>
    <ligand>
        <name>pyridoxal 5'-phosphate</name>
        <dbReference type="ChEBI" id="CHEBI:597326"/>
    </ligand>
</feature>
<dbReference type="EC" id="3.7.1.3" evidence="4 5"/>
<dbReference type="EMBL" id="ML996700">
    <property type="protein sequence ID" value="KAF2398437.1"/>
    <property type="molecule type" value="Genomic_DNA"/>
</dbReference>
<protein>
    <recommendedName>
        <fullName evidence="4 5">Kynureninase</fullName>
        <ecNumber evidence="4 5">3.7.1.3</ecNumber>
    </recommendedName>
    <alternativeName>
        <fullName evidence="4">Biosynthesis of nicotinic acid protein 5</fullName>
    </alternativeName>
    <alternativeName>
        <fullName evidence="4">L-kynurenine hydrolase</fullName>
    </alternativeName>
</protein>
<proteinExistence type="inferred from homology"/>
<dbReference type="FunFam" id="3.40.640.10:FF:000031">
    <property type="entry name" value="Kynureninase"/>
    <property type="match status" value="1"/>
</dbReference>
<dbReference type="GO" id="GO:0019805">
    <property type="term" value="P:quinolinate biosynthetic process"/>
    <property type="evidence" value="ECO:0007669"/>
    <property type="project" value="UniProtKB-UniRule"/>
</dbReference>
<keyword evidence="3 4" id="KW-0663">Pyridoxal phosphate</keyword>
<dbReference type="GO" id="GO:0030170">
    <property type="term" value="F:pyridoxal phosphate binding"/>
    <property type="evidence" value="ECO:0007669"/>
    <property type="project" value="UniProtKB-UniRule"/>
</dbReference>
<dbReference type="UniPathway" id="UPA00334">
    <property type="reaction ID" value="UER00455"/>
</dbReference>
<dbReference type="AlphaFoldDB" id="A0A6G1HRG8"/>